<name>A0A835ES30_9POAL</name>
<dbReference type="InterPro" id="IPR053197">
    <property type="entry name" value="F-box_SCFL_complex_component"/>
</dbReference>
<evidence type="ECO:0000256" key="1">
    <source>
        <dbReference type="SAM" id="MobiDB-lite"/>
    </source>
</evidence>
<evidence type="ECO:0000313" key="3">
    <source>
        <dbReference type="Proteomes" id="UP000636709"/>
    </source>
</evidence>
<accession>A0A835ES30</accession>
<evidence type="ECO:0000313" key="2">
    <source>
        <dbReference type="EMBL" id="KAF8711284.1"/>
    </source>
</evidence>
<organism evidence="2 3">
    <name type="scientific">Digitaria exilis</name>
    <dbReference type="NCBI Taxonomy" id="1010633"/>
    <lineage>
        <taxon>Eukaryota</taxon>
        <taxon>Viridiplantae</taxon>
        <taxon>Streptophyta</taxon>
        <taxon>Embryophyta</taxon>
        <taxon>Tracheophyta</taxon>
        <taxon>Spermatophyta</taxon>
        <taxon>Magnoliopsida</taxon>
        <taxon>Liliopsida</taxon>
        <taxon>Poales</taxon>
        <taxon>Poaceae</taxon>
        <taxon>PACMAD clade</taxon>
        <taxon>Panicoideae</taxon>
        <taxon>Panicodae</taxon>
        <taxon>Paniceae</taxon>
        <taxon>Anthephorinae</taxon>
        <taxon>Digitaria</taxon>
    </lineage>
</organism>
<dbReference type="PANTHER" id="PTHR34223">
    <property type="entry name" value="OS11G0201299 PROTEIN"/>
    <property type="match status" value="1"/>
</dbReference>
<comment type="caution">
    <text evidence="2">The sequence shown here is derived from an EMBL/GenBank/DDBJ whole genome shotgun (WGS) entry which is preliminary data.</text>
</comment>
<feature type="compositionally biased region" description="Pro residues" evidence="1">
    <location>
        <begin position="191"/>
        <end position="219"/>
    </location>
</feature>
<dbReference type="OrthoDB" id="690775at2759"/>
<dbReference type="AlphaFoldDB" id="A0A835ES30"/>
<dbReference type="EMBL" id="JACEFO010001753">
    <property type="protein sequence ID" value="KAF8711284.1"/>
    <property type="molecule type" value="Genomic_DNA"/>
</dbReference>
<gene>
    <name evidence="2" type="ORF">HU200_029305</name>
</gene>
<keyword evidence="3" id="KW-1185">Reference proteome</keyword>
<protein>
    <submittedName>
        <fullName evidence="2">Uncharacterized protein</fullName>
    </submittedName>
</protein>
<dbReference type="Proteomes" id="UP000636709">
    <property type="component" value="Unassembled WGS sequence"/>
</dbReference>
<feature type="region of interest" description="Disordered" evidence="1">
    <location>
        <begin position="189"/>
        <end position="232"/>
    </location>
</feature>
<reference evidence="2" key="1">
    <citation type="submission" date="2020-07" db="EMBL/GenBank/DDBJ databases">
        <title>Genome sequence and genetic diversity analysis of an under-domesticated orphan crop, white fonio (Digitaria exilis).</title>
        <authorList>
            <person name="Bennetzen J.L."/>
            <person name="Chen S."/>
            <person name="Ma X."/>
            <person name="Wang X."/>
            <person name="Yssel A.E.J."/>
            <person name="Chaluvadi S.R."/>
            <person name="Johnson M."/>
            <person name="Gangashetty P."/>
            <person name="Hamidou F."/>
            <person name="Sanogo M.D."/>
            <person name="Zwaenepoel A."/>
            <person name="Wallace J."/>
            <person name="Van De Peer Y."/>
            <person name="Van Deynze A."/>
        </authorList>
    </citation>
    <scope>NUCLEOTIDE SEQUENCE</scope>
    <source>
        <tissue evidence="2">Leaves</tissue>
    </source>
</reference>
<dbReference type="PANTHER" id="PTHR34223:SF80">
    <property type="entry name" value="OS11G0205900 PROTEIN"/>
    <property type="match status" value="1"/>
</dbReference>
<sequence>MGWQVISLKKQSLRGLCRPPSVLFSSLFAPLTSGLAPPLLFQPLLKLPAAGFEASTHTCLLFDDMPEGPATKKPAAGDPFAALPDCHDYEPLGCHPYSARKPACVPQGCEQDLESYCYPSVDLVRDGTAVLAVVRNSPAPSGRQTPILWSASCQSGCDLGIRGKIFSHLVAKSRLLDAATLSPVKLILATLPPPPQPPQHPSPSESPTPSPPPSPPPPTKVKHRGKKPLTLTSRMTTAEEKIEWLIDEVKALQGGQVKIATSVEAISTWSVNAEKISGELSKEIQKLTSRIAALETIAPTAQESAPAREEEGRAKGHRVLPQHQGDDARLPNLHRTLVRGEKPREDLESYCYPCVDLVRDAAAVLAAVRNSPAPSGRQTHVLSFLPAQPAVRTCVLARRWRRLWEGVVGLHITGTSAPEPPCAPEVSSGELREFVDHLFLLRSGTTLDSCEFMFDVRDDGDVPHVNLWIRHVIRCQPGD</sequence>
<proteinExistence type="predicted"/>